<organism evidence="2 3">
    <name type="scientific">Phaeobacter italicus</name>
    <dbReference type="NCBI Taxonomy" id="481446"/>
    <lineage>
        <taxon>Bacteria</taxon>
        <taxon>Pseudomonadati</taxon>
        <taxon>Pseudomonadota</taxon>
        <taxon>Alphaproteobacteria</taxon>
        <taxon>Rhodobacterales</taxon>
        <taxon>Roseobacteraceae</taxon>
        <taxon>Phaeobacter</taxon>
    </lineage>
</organism>
<keyword evidence="3" id="KW-1185">Reference proteome</keyword>
<feature type="chain" id="PRO_5005218360" evidence="1">
    <location>
        <begin position="24"/>
        <end position="171"/>
    </location>
</feature>
<feature type="signal peptide" evidence="1">
    <location>
        <begin position="1"/>
        <end position="23"/>
    </location>
</feature>
<dbReference type="Proteomes" id="UP000043764">
    <property type="component" value="Unassembled WGS sequence"/>
</dbReference>
<evidence type="ECO:0000313" key="3">
    <source>
        <dbReference type="Proteomes" id="UP000043764"/>
    </source>
</evidence>
<dbReference type="RefSeq" id="WP_082203741.1">
    <property type="nucleotide sequence ID" value="NZ_CVRL01000016.1"/>
</dbReference>
<accession>A0A0H5DH91</accession>
<evidence type="ECO:0000256" key="1">
    <source>
        <dbReference type="SAM" id="SignalP"/>
    </source>
</evidence>
<dbReference type="Gene3D" id="3.90.420.10">
    <property type="entry name" value="Oxidoreductase, molybdopterin-binding domain"/>
    <property type="match status" value="1"/>
</dbReference>
<dbReference type="InterPro" id="IPR036374">
    <property type="entry name" value="OxRdtase_Mopterin-bd_sf"/>
</dbReference>
<name>A0A0H5DH91_9RHOB</name>
<reference evidence="3" key="1">
    <citation type="submission" date="2015-05" db="EMBL/GenBank/DDBJ databases">
        <authorList>
            <person name="Rodrigo-Torres Lidia"/>
            <person name="Arahal R.David."/>
        </authorList>
    </citation>
    <scope>NUCLEOTIDE SEQUENCE [LARGE SCALE GENOMIC DNA]</scope>
    <source>
        <strain evidence="3">CECT 7321</strain>
    </source>
</reference>
<dbReference type="AlphaFoldDB" id="A0A0H5DH91"/>
<gene>
    <name evidence="2" type="ORF">NIT7321_01683</name>
</gene>
<dbReference type="EMBL" id="CVRL01000016">
    <property type="protein sequence ID" value="CRL10835.1"/>
    <property type="molecule type" value="Genomic_DNA"/>
</dbReference>
<proteinExistence type="predicted"/>
<sequence>MKTLYKRLAALLFAFGVSMSCGAASAVASEAALTVTEKGGDGQITAQHHFTLEDLQQMPRAGFDTATIWTSGVQQFAGVSLVHLLTTLELPTDGDGVLTARAINDYSVEIPLADAVEGGPIVAYERNGAVMSLRDKGPLWIVYPFDSDPAYQTEAIYSRSIWQLEEITVTK</sequence>
<dbReference type="STRING" id="481446.NIT7645_03260"/>
<dbReference type="SUPFAM" id="SSF56524">
    <property type="entry name" value="Oxidoreductase molybdopterin-binding domain"/>
    <property type="match status" value="1"/>
</dbReference>
<protein>
    <submittedName>
        <fullName evidence="2">Oxidoreductase molybdopterin binding domain protein</fullName>
    </submittedName>
</protein>
<keyword evidence="1" id="KW-0732">Signal</keyword>
<evidence type="ECO:0000313" key="2">
    <source>
        <dbReference type="EMBL" id="CRL10835.1"/>
    </source>
</evidence>
<dbReference type="PROSITE" id="PS51257">
    <property type="entry name" value="PROKAR_LIPOPROTEIN"/>
    <property type="match status" value="1"/>
</dbReference>